<feature type="compositionally biased region" description="Low complexity" evidence="18">
    <location>
        <begin position="83"/>
        <end position="104"/>
    </location>
</feature>
<feature type="domain" description="PABC" evidence="21">
    <location>
        <begin position="2670"/>
        <end position="2747"/>
    </location>
</feature>
<dbReference type="CDD" id="cd14423">
    <property type="entry name" value="CUE_UBR5"/>
    <property type="match status" value="1"/>
</dbReference>
<dbReference type="PROSITE" id="PS50237">
    <property type="entry name" value="HECT"/>
    <property type="match status" value="1"/>
</dbReference>
<dbReference type="GO" id="GO:0034450">
    <property type="term" value="F:ubiquitin-ubiquitin ligase activity"/>
    <property type="evidence" value="ECO:0007669"/>
    <property type="project" value="TreeGrafter"/>
</dbReference>
<dbReference type="Gene3D" id="3.90.1750.10">
    <property type="entry name" value="Hect, E3 ligase catalytic domains"/>
    <property type="match status" value="2"/>
</dbReference>
<evidence type="ECO:0000256" key="14">
    <source>
        <dbReference type="ARBA" id="ARBA00061431"/>
    </source>
</evidence>
<dbReference type="FunFam" id="3.30.2160.10:FF:000006">
    <property type="entry name" value="E3 ubiquitin-protein ligase UBR5 isoform X2"/>
    <property type="match status" value="1"/>
</dbReference>
<evidence type="ECO:0000313" key="22">
    <source>
        <dbReference type="EMBL" id="SSX20388.1"/>
    </source>
</evidence>
<feature type="region of interest" description="Disordered" evidence="18">
    <location>
        <begin position="608"/>
        <end position="668"/>
    </location>
</feature>
<feature type="region of interest" description="Disordered" evidence="18">
    <location>
        <begin position="77"/>
        <end position="106"/>
    </location>
</feature>
<feature type="region of interest" description="Disordered" evidence="18">
    <location>
        <begin position="1825"/>
        <end position="1881"/>
    </location>
</feature>
<dbReference type="Pfam" id="PF00632">
    <property type="entry name" value="HECT"/>
    <property type="match status" value="1"/>
</dbReference>
<keyword evidence="12" id="KW-0862">Zinc</keyword>
<dbReference type="Gene3D" id="3.30.2410.10">
    <property type="entry name" value="Hect, E3 ligase catalytic domain"/>
    <property type="match status" value="1"/>
</dbReference>
<dbReference type="CDD" id="cd19675">
    <property type="entry name" value="UBR-box_UBR5"/>
    <property type="match status" value="1"/>
</dbReference>
<comment type="similarity">
    <text evidence="14">Belongs to the UBR5 family.</text>
</comment>
<name>A0A336M314_CULSO</name>
<feature type="region of interest" description="Disordered" evidence="18">
    <location>
        <begin position="256"/>
        <end position="318"/>
    </location>
</feature>
<evidence type="ECO:0000256" key="17">
    <source>
        <dbReference type="SAM" id="Coils"/>
    </source>
</evidence>
<dbReference type="Pfam" id="PF11547">
    <property type="entry name" value="E3_UbLigase_EDD"/>
    <property type="match status" value="1"/>
</dbReference>
<dbReference type="PROSITE" id="PS51309">
    <property type="entry name" value="PABC"/>
    <property type="match status" value="1"/>
</dbReference>
<dbReference type="GO" id="GO:0000209">
    <property type="term" value="P:protein polyubiquitination"/>
    <property type="evidence" value="ECO:0007669"/>
    <property type="project" value="TreeGrafter"/>
</dbReference>
<keyword evidence="8" id="KW-0808">Transferase</keyword>
<evidence type="ECO:0000259" key="21">
    <source>
        <dbReference type="PROSITE" id="PS51309"/>
    </source>
</evidence>
<evidence type="ECO:0000256" key="18">
    <source>
        <dbReference type="SAM" id="MobiDB-lite"/>
    </source>
</evidence>
<evidence type="ECO:0000256" key="10">
    <source>
        <dbReference type="ARBA" id="ARBA00022771"/>
    </source>
</evidence>
<feature type="compositionally biased region" description="Polar residues" evidence="18">
    <location>
        <begin position="645"/>
        <end position="654"/>
    </location>
</feature>
<dbReference type="InterPro" id="IPR003126">
    <property type="entry name" value="Znf_UBR"/>
</dbReference>
<feature type="compositionally biased region" description="Acidic residues" evidence="18">
    <location>
        <begin position="1642"/>
        <end position="1662"/>
    </location>
</feature>
<feature type="coiled-coil region" evidence="17">
    <location>
        <begin position="903"/>
        <end position="930"/>
    </location>
</feature>
<feature type="compositionally biased region" description="Polar residues" evidence="18">
    <location>
        <begin position="2670"/>
        <end position="2682"/>
    </location>
</feature>
<evidence type="ECO:0000256" key="8">
    <source>
        <dbReference type="ARBA" id="ARBA00022679"/>
    </source>
</evidence>
<evidence type="ECO:0000256" key="4">
    <source>
        <dbReference type="ARBA" id="ARBA00004906"/>
    </source>
</evidence>
<keyword evidence="11 15" id="KW-0833">Ubl conjugation pathway</keyword>
<dbReference type="InterPro" id="IPR002004">
    <property type="entry name" value="PABP_HYD_C"/>
</dbReference>
<dbReference type="SMART" id="SM00119">
    <property type="entry name" value="HECTc"/>
    <property type="match status" value="1"/>
</dbReference>
<evidence type="ECO:0000256" key="11">
    <source>
        <dbReference type="ARBA" id="ARBA00022786"/>
    </source>
</evidence>
<feature type="region of interest" description="Disordered" evidence="18">
    <location>
        <begin position="2581"/>
        <end position="2682"/>
    </location>
</feature>
<sequence>MSELHFIVHPTSQDLNEKIREVSDKLNKYGSQTFPALNLIKVQVKQVVVGPAHLGILLEDGRALRVAYSVIPDRLDLSKPEKTTNTNGTSSSSNNKNSPASRQLARTRARIIRASSSLRGSSTQASGSRSTGVIIGSASSGRSLVSVPTFVPEELVSQAQGVLQGKSRSLIIRELQRTNLDVNLAVNNLLSRDDEEGEDTEEGSDNYVPEDLISLLDGGFHADNSVIIDADAMFSEDMFGYSNIRNLMLYSRARNERNSNNSSNTSNDASGGTSGRGSSSSTSTSNAVGGGLNCSATGSGSSSTNAIGASSSSSLAGDRDAFGRWRDRQYFGPRKFFHPLRDESSWDKDDSKKKDFNNVPLWVSDELEYWPEREQPIRFSHIAALHSEFIGVSVKGELHQWRWADNDPYKNAENANIFHPRSLSLNLSTEKIAQISASSIRCSVATESGKIATWMDESLGYASNKLEYPATSYPEFSVDKIMSLHTCTLYTVARTESNELFWWGVLPFGQRKRLWEKYKAKAKKPVRSSVTQPDIVVGTQVCMKNCPMYQPGAIGFTVVNGVPKVGQLLNAAWDLSSSCRFKIITMPIQSPNNGSGPNLNDMKEFLKASASTSKQSSSSTSGGNNNKETADRLDMPPPPSPASSTCSDTGSVSNKRQKRVTPKEEPDAKKDEELWLLKDVIFVEDVRSVPIGRVLKVDGAYAAVKFPSSKDTKIDDAAADAWQDCRLMKKDDLQVLKSATTSRIPDCFQKTPRRIVLNSQLSQDHMNNSQLINFDIDTKGIHAILKTGNKLHYSMFNLNGRQEQDSVFPTDTTAFLGTSQNNVSLICAGDSISNVILLRDGNSTLYPIAKDCVDAIKDPQWLDMPPVKCISAIPLSLPSSTTTSSRSFVAMIVLATESQLLMSRILRCDIESVKQILNQLENELKGQINSVLGERIDGNRNILHACVSICSPVSNKESDTDASSSGSSSGLDNLNVITGISTNNRPVSIREVMRRAISRTIDSQSSLISDNPPPPPPSEDTNSMPVVYWPPEYDPGSDNDDSLPGLNPLSSRSNQGVYISDSNERRNIAVSTLSVLCDAAALQPHLKQLLSAKDAQGQTPFMLAVSSRAYQAGIILFNAIMKISKGDTTLRDSMIFPPGSSADQSPLYVICCNDTCSFTWTGADHINQDIFECRTCGLTGSLCCCTECAKVCHKGHDCKLKKTSPTAYCDCWEKCKCKALIAGNQTKRFDLLIKLISETDLVTKVNSRNEPILLFLIQTVGRQLVEQRQYRASSRVRSSSSSARKTPSADQNESEIPDHDLEPPRFARKALDKLLSDWASVRAMIMMGVAQEKPLKPTAMNQVFYEDAEHQSTYLQAQTGTTLLDKFTHSLFVRCNIDPLDILLGTMVKELQNESVPGRMEEAQKVTRRFVRSVARVFVIFSVEKAHNSDRQRTTSAQTRHIQAYRKVFNALHKYAIEELVEIADALIAPVRMGVVRPTMPFSLSSSNMDPLSNADELFSVEPLAPSNRTSGLLTAQESTSAASVDAERNSDPDYISRIRVRLREVDENNDNDAAIQDDGETSEHEEQDNNQSNAQQDDANDQLRNEDAVVENESDTEFNFNEAETDSDSDDNQSTQDAQRSVQTGATAGSDTGLRSLISLMEDDSNDSSQIDDEGSDDNDSDDRSQEDLVFGEEQLERRTNTGGSQRSNLAPASMQWAIRNRDTTRQSGVRLTSSNNVVFIDPNALRRSTTSNAAVAAASQEPATMATTSSALARAFGIVLRQISELIGTLPDVISNGVTTGNCLYMTYAEAVQLQMHVERRLRPTLEWILTVMDSTEAQLRFGGSLTDSADPSHPLHPLNTPTNAQPSTSTSNNSSNGGSTFVIGSGQQRNRTSTSTQSMLNVLSSRNLLGFAENERSRDRNGNDASSSRRDFLTYCLSLMRSHNSEHRDSLPVLDITALRHVAYVLDALIFYMRSGNDLELEKSDTNLWDDQDENDNEDTEDEQTSNVAMDTDEEDNDLSRPSLGKRHSFFQRSESTLCLGCSPPDPFSTPMTEALPLADQPHLLTPNSRREELFAMPKSSQNLQTPTATNSVNPLNSSIDASFLATTDSPLEYPPVCLGLSRQIRIQEDIPMPDLPPIPEQQNTAVLVNDVNNDEVSQANVQLKVENHVVPVKQTENSDELKQSANSRSGSPKPGPSREPAENEVYFKKTRHYYQKAEKDFEMNRVNQQNNLQQEEPQDLSQTSGNNCVKMDIDDMSEEEENDYAYDSSSGISKGKSSSNKDCFDENSRESNNVRPPIIVTRKKVQQAIEFATATVLAKSKKNSLAECEITNQPKEPDFELPNEFFELSDEDSRSSAHNKGQSSNHIGNNSVVNNASGKSVIVRAGASNSNDVTIQQVETMETQEISAHVTVETTPTVQPNVSPELPMRGAYFREKSGNVITSDFLLRRWQVSLILFGRVFLEDVGMEPGSIISELGGFPVKETKFRRHMEKLRNAQQRDMTLSKMERNRTSLITQTFKELNTLYNNNNRRIQPPLAYGRVKVTFKDEPGEGSGVARSFYTSIAEALLANEKLPNLESAQVGAHKYSVPFSSMLQRHRSSSSRVQIESSNAASSNSRRSLTSSSNTNNTNSNNANASSNSLATSTSNPTTASSTPNSSKPPIWRSTREIRRTLSYDARPYRPVTEGTASSSSTNPNDHLTLHQQQLGERLYPKVAALYPNNAPKITGMLLQLPPTTLLMLLGSDETFRQKTSEAMDILTTHQKTEGGDSSLDPSATLTSSSSKKINPIVVIEECQLDDNAPLFYSPGKRGFYSPRQGYPSYERINAFRNVGRLIGLCLLQNELLPLFLQRHVLKYILGRQVRFHDLAFFDPVVYESLRQLVKDSQTRHGGSILSSLELTFVIDLCPEEGGGTVELIPGGRDIQVTESNVFDYVRKYAEHRMIKTQEKALDAIRAGVFDVLPETALTTLTAEDLRLLLNGVGDIHVGTLISYTTFNDESNETNEKLVKFKRWLWSVVEKMTNLERQDLVYFWTGSPALPASEDGFQPMPSVTIRPADDAHLPTANTCISRLYIPLYSSRAILRHKLLLAIKTKNFGFV</sequence>
<accession>A0A336M314</accession>
<dbReference type="InterPro" id="IPR000569">
    <property type="entry name" value="HECT_dom"/>
</dbReference>
<evidence type="ECO:0000259" key="20">
    <source>
        <dbReference type="PROSITE" id="PS51157"/>
    </source>
</evidence>
<dbReference type="FunFam" id="1.10.8.10:FF:000009">
    <property type="entry name" value="Putative E3 ubiquitin-protein ligase UBR5"/>
    <property type="match status" value="1"/>
</dbReference>
<evidence type="ECO:0000256" key="7">
    <source>
        <dbReference type="ARBA" id="ARBA00022553"/>
    </source>
</evidence>
<feature type="compositionally biased region" description="Acidic residues" evidence="18">
    <location>
        <begin position="1548"/>
        <end position="1569"/>
    </location>
</feature>
<evidence type="ECO:0000256" key="13">
    <source>
        <dbReference type="ARBA" id="ARBA00023242"/>
    </source>
</evidence>
<feature type="compositionally biased region" description="Acidic residues" evidence="18">
    <location>
        <begin position="1971"/>
        <end position="1987"/>
    </location>
</feature>
<dbReference type="PANTHER" id="PTHR46276:SF1">
    <property type="entry name" value="E3 UBIQUITIN-PROTEIN LIGASE UBR5"/>
    <property type="match status" value="1"/>
</dbReference>
<dbReference type="SMART" id="SM00517">
    <property type="entry name" value="PolyA"/>
    <property type="match status" value="1"/>
</dbReference>
<dbReference type="Pfam" id="PF00658">
    <property type="entry name" value="MLLE"/>
    <property type="match status" value="1"/>
</dbReference>
<evidence type="ECO:0000256" key="1">
    <source>
        <dbReference type="ARBA" id="ARBA00000885"/>
    </source>
</evidence>
<dbReference type="FunFam" id="3.30.2410.10:FF:000008">
    <property type="entry name" value="Putative E3 ubiquitin-protein ligase UBR5"/>
    <property type="match status" value="1"/>
</dbReference>
<feature type="region of interest" description="Disordered" evidence="18">
    <location>
        <begin position="2745"/>
        <end position="2764"/>
    </location>
</feature>
<comment type="pathway">
    <text evidence="4">Protein modification; protein ubiquitination.</text>
</comment>
<feature type="zinc finger region" description="UBR-type" evidence="16">
    <location>
        <begin position="1154"/>
        <end position="1222"/>
    </location>
</feature>
<feature type="region of interest" description="Disordered" evidence="18">
    <location>
        <begin position="2244"/>
        <end position="2278"/>
    </location>
</feature>
<dbReference type="InterPro" id="IPR024725">
    <property type="entry name" value="UBR5_UBA"/>
</dbReference>
<dbReference type="GO" id="GO:0043130">
    <property type="term" value="F:ubiquitin binding"/>
    <property type="evidence" value="ECO:0007669"/>
    <property type="project" value="InterPro"/>
</dbReference>
<evidence type="ECO:0000256" key="2">
    <source>
        <dbReference type="ARBA" id="ARBA00004123"/>
    </source>
</evidence>
<proteinExistence type="inferred from homology"/>
<comment type="catalytic activity">
    <reaction evidence="1">
        <text>S-ubiquitinyl-[E2 ubiquitin-conjugating enzyme]-L-cysteine + [acceptor protein]-L-lysine = [E2 ubiquitin-conjugating enzyme]-L-cysteine + N(6)-ubiquitinyl-[acceptor protein]-L-lysine.</text>
        <dbReference type="EC" id="2.3.2.26"/>
    </reaction>
</comment>
<reference evidence="22" key="1">
    <citation type="submission" date="2018-07" db="EMBL/GenBank/DDBJ databases">
        <authorList>
            <person name="Quirk P.G."/>
            <person name="Krulwich T.A."/>
        </authorList>
    </citation>
    <scope>NUCLEOTIDE SEQUENCE</scope>
</reference>
<dbReference type="InterPro" id="IPR047503">
    <property type="entry name" value="UBR-box_UBR5"/>
</dbReference>
<feature type="region of interest" description="Disordered" evidence="18">
    <location>
        <begin position="1508"/>
        <end position="1529"/>
    </location>
</feature>
<feature type="compositionally biased region" description="Polar residues" evidence="18">
    <location>
        <begin position="1682"/>
        <end position="1692"/>
    </location>
</feature>
<dbReference type="GO" id="GO:0005737">
    <property type="term" value="C:cytoplasm"/>
    <property type="evidence" value="ECO:0007669"/>
    <property type="project" value="UniProtKB-SubCell"/>
</dbReference>
<feature type="compositionally biased region" description="Low complexity" evidence="18">
    <location>
        <begin position="2585"/>
        <end position="2641"/>
    </location>
</feature>
<feature type="region of interest" description="Disordered" evidence="18">
    <location>
        <begin position="1000"/>
        <end position="1058"/>
    </location>
</feature>
<feature type="compositionally biased region" description="Polar residues" evidence="18">
    <location>
        <begin position="1508"/>
        <end position="1523"/>
    </location>
</feature>
<dbReference type="InterPro" id="IPR036053">
    <property type="entry name" value="PABP-dom"/>
</dbReference>
<dbReference type="Gene3D" id="2.130.10.30">
    <property type="entry name" value="Regulator of chromosome condensation 1/beta-lactamase-inhibitor protein II"/>
    <property type="match status" value="1"/>
</dbReference>
<dbReference type="Gene3D" id="1.10.8.10">
    <property type="entry name" value="DNA helicase RuvA subunit, C-terminal domain"/>
    <property type="match status" value="1"/>
</dbReference>
<dbReference type="EMBL" id="UFQT01000118">
    <property type="protein sequence ID" value="SSX20388.1"/>
    <property type="molecule type" value="Genomic_DNA"/>
</dbReference>
<keyword evidence="6" id="KW-0963">Cytoplasm</keyword>
<feature type="compositionally biased region" description="Low complexity" evidence="18">
    <location>
        <begin position="295"/>
        <end position="316"/>
    </location>
</feature>
<feature type="compositionally biased region" description="Polar residues" evidence="18">
    <location>
        <begin position="2755"/>
        <end position="2764"/>
    </location>
</feature>
<organism evidence="22">
    <name type="scientific">Culicoides sonorensis</name>
    <name type="common">Biting midge</name>
    <dbReference type="NCBI Taxonomy" id="179676"/>
    <lineage>
        <taxon>Eukaryota</taxon>
        <taxon>Metazoa</taxon>
        <taxon>Ecdysozoa</taxon>
        <taxon>Arthropoda</taxon>
        <taxon>Hexapoda</taxon>
        <taxon>Insecta</taxon>
        <taxon>Pterygota</taxon>
        <taxon>Neoptera</taxon>
        <taxon>Endopterygota</taxon>
        <taxon>Diptera</taxon>
        <taxon>Nematocera</taxon>
        <taxon>Chironomoidea</taxon>
        <taxon>Ceratopogonidae</taxon>
        <taxon>Ceratopogoninae</taxon>
        <taxon>Culicoides</taxon>
        <taxon>Monoculicoides</taxon>
    </lineage>
</organism>
<evidence type="ECO:0000256" key="6">
    <source>
        <dbReference type="ARBA" id="ARBA00022490"/>
    </source>
</evidence>
<keyword evidence="7" id="KW-0597">Phosphoprotein</keyword>
<feature type="region of interest" description="Disordered" evidence="18">
    <location>
        <begin position="1546"/>
        <end position="1697"/>
    </location>
</feature>
<feature type="compositionally biased region" description="Low complexity" evidence="18">
    <location>
        <begin position="608"/>
        <end position="621"/>
    </location>
</feature>
<evidence type="ECO:0000256" key="9">
    <source>
        <dbReference type="ARBA" id="ARBA00022723"/>
    </source>
</evidence>
<dbReference type="PANTHER" id="PTHR46276">
    <property type="entry name" value="E3 UBIQUITIN-PROTEIN LIGASE UBR5"/>
    <property type="match status" value="1"/>
</dbReference>
<dbReference type="InterPro" id="IPR009091">
    <property type="entry name" value="RCC1/BLIP-II"/>
</dbReference>
<feature type="compositionally biased region" description="Low complexity" evidence="18">
    <location>
        <begin position="258"/>
        <end position="287"/>
    </location>
</feature>
<feature type="domain" description="HECT" evidence="19">
    <location>
        <begin position="2797"/>
        <end position="3081"/>
    </location>
</feature>
<feature type="compositionally biased region" description="Polar residues" evidence="18">
    <location>
        <begin position="1868"/>
        <end position="1881"/>
    </location>
</feature>
<dbReference type="SUPFAM" id="SSF56204">
    <property type="entry name" value="Hect, E3 ligase catalytic domain"/>
    <property type="match status" value="1"/>
</dbReference>
<feature type="compositionally biased region" description="Polar residues" evidence="18">
    <location>
        <begin position="1619"/>
        <end position="1631"/>
    </location>
</feature>
<dbReference type="EC" id="2.3.2.26" evidence="5"/>
<evidence type="ECO:0000256" key="15">
    <source>
        <dbReference type="PROSITE-ProRule" id="PRU00104"/>
    </source>
</evidence>
<dbReference type="Gene3D" id="3.30.2160.10">
    <property type="entry name" value="Hect, E3 ligase catalytic domain"/>
    <property type="match status" value="1"/>
</dbReference>
<gene>
    <name evidence="22" type="primary">CSON001216</name>
</gene>
<protein>
    <recommendedName>
        <fullName evidence="5">HECT-type E3 ubiquitin transferase</fullName>
        <ecNumber evidence="5">2.3.2.26</ecNumber>
    </recommendedName>
</protein>
<keyword evidence="10" id="KW-0863">Zinc-finger</keyword>
<dbReference type="GO" id="GO:0008270">
    <property type="term" value="F:zinc ion binding"/>
    <property type="evidence" value="ECO:0007669"/>
    <property type="project" value="UniProtKB-KW"/>
</dbReference>
<feature type="region of interest" description="Disordered" evidence="18">
    <location>
        <begin position="1969"/>
        <end position="2008"/>
    </location>
</feature>
<keyword evidence="9" id="KW-0479">Metal-binding</keyword>
<dbReference type="SUPFAM" id="SSF50985">
    <property type="entry name" value="RCC1/BLIP-II"/>
    <property type="match status" value="1"/>
</dbReference>
<feature type="compositionally biased region" description="Low complexity" evidence="18">
    <location>
        <begin position="1275"/>
        <end position="1284"/>
    </location>
</feature>
<feature type="domain" description="UBR-type" evidence="20">
    <location>
        <begin position="1154"/>
        <end position="1222"/>
    </location>
</feature>
<feature type="region of interest" description="Disordered" evidence="18">
    <location>
        <begin position="954"/>
        <end position="977"/>
    </location>
</feature>
<dbReference type="SUPFAM" id="SSF63570">
    <property type="entry name" value="PABC (PABP) domain"/>
    <property type="match status" value="1"/>
</dbReference>
<dbReference type="GO" id="GO:0003723">
    <property type="term" value="F:RNA binding"/>
    <property type="evidence" value="ECO:0007669"/>
    <property type="project" value="InterPro"/>
</dbReference>
<evidence type="ECO:0000256" key="12">
    <source>
        <dbReference type="ARBA" id="ARBA00022833"/>
    </source>
</evidence>
<feature type="active site" description="Glycyl thioester intermediate" evidence="15">
    <location>
        <position position="3050"/>
    </location>
</feature>
<dbReference type="SMART" id="SM00396">
    <property type="entry name" value="ZnF_UBR1"/>
    <property type="match status" value="1"/>
</dbReference>
<evidence type="ECO:0000256" key="3">
    <source>
        <dbReference type="ARBA" id="ARBA00004496"/>
    </source>
</evidence>
<feature type="compositionally biased region" description="Low complexity" evidence="18">
    <location>
        <begin position="1842"/>
        <end position="1863"/>
    </location>
</feature>
<keyword evidence="13" id="KW-0539">Nucleus</keyword>
<feature type="compositionally biased region" description="Low complexity" evidence="18">
    <location>
        <begin position="2252"/>
        <end position="2262"/>
    </location>
</feature>
<feature type="region of interest" description="Disordered" evidence="18">
    <location>
        <begin position="2151"/>
        <end position="2191"/>
    </location>
</feature>
<keyword evidence="17" id="KW-0175">Coiled coil</keyword>
<evidence type="ECO:0000256" key="16">
    <source>
        <dbReference type="PROSITE-ProRule" id="PRU00508"/>
    </source>
</evidence>
<dbReference type="GO" id="GO:0005634">
    <property type="term" value="C:nucleus"/>
    <property type="evidence" value="ECO:0007669"/>
    <property type="project" value="UniProtKB-SubCell"/>
</dbReference>
<dbReference type="PROSITE" id="PS51157">
    <property type="entry name" value="ZF_UBR"/>
    <property type="match status" value="1"/>
</dbReference>
<feature type="region of interest" description="Disordered" evidence="18">
    <location>
        <begin position="2332"/>
        <end position="2357"/>
    </location>
</feature>
<feature type="region of interest" description="Disordered" evidence="18">
    <location>
        <begin position="1275"/>
        <end position="1302"/>
    </location>
</feature>
<feature type="compositionally biased region" description="Polar residues" evidence="18">
    <location>
        <begin position="2340"/>
        <end position="2357"/>
    </location>
</feature>
<dbReference type="GO" id="GO:0090263">
    <property type="term" value="P:positive regulation of canonical Wnt signaling pathway"/>
    <property type="evidence" value="ECO:0007669"/>
    <property type="project" value="TreeGrafter"/>
</dbReference>
<feature type="compositionally biased region" description="Polar residues" evidence="18">
    <location>
        <begin position="1000"/>
        <end position="1009"/>
    </location>
</feature>
<evidence type="ECO:0000259" key="19">
    <source>
        <dbReference type="PROSITE" id="PS50237"/>
    </source>
</evidence>
<comment type="subcellular location">
    <subcellularLocation>
        <location evidence="3">Cytoplasm</location>
    </subcellularLocation>
    <subcellularLocation>
        <location evidence="2">Nucleus</location>
    </subcellularLocation>
</comment>
<dbReference type="InterPro" id="IPR035983">
    <property type="entry name" value="Hect_E3_ubiquitin_ligase"/>
</dbReference>
<feature type="compositionally biased region" description="Polar residues" evidence="18">
    <location>
        <begin position="1048"/>
        <end position="1058"/>
    </location>
</feature>
<dbReference type="VEuPathDB" id="VectorBase:CSON001216"/>
<dbReference type="Gene3D" id="1.10.1900.10">
    <property type="entry name" value="c-terminal domain of poly(a) binding protein"/>
    <property type="match status" value="1"/>
</dbReference>
<evidence type="ECO:0000256" key="5">
    <source>
        <dbReference type="ARBA" id="ARBA00012485"/>
    </source>
</evidence>